<gene>
    <name evidence="3" type="ORF">ILUMI_03955</name>
</gene>
<feature type="compositionally biased region" description="Basic residues" evidence="1">
    <location>
        <begin position="77"/>
        <end position="88"/>
    </location>
</feature>
<feature type="transmembrane region" description="Helical" evidence="2">
    <location>
        <begin position="318"/>
        <end position="341"/>
    </location>
</feature>
<accession>A0A8K0DFC9</accession>
<organism evidence="3 4">
    <name type="scientific">Ignelater luminosus</name>
    <name type="common">Cucubano</name>
    <name type="synonym">Pyrophorus luminosus</name>
    <dbReference type="NCBI Taxonomy" id="2038154"/>
    <lineage>
        <taxon>Eukaryota</taxon>
        <taxon>Metazoa</taxon>
        <taxon>Ecdysozoa</taxon>
        <taxon>Arthropoda</taxon>
        <taxon>Hexapoda</taxon>
        <taxon>Insecta</taxon>
        <taxon>Pterygota</taxon>
        <taxon>Neoptera</taxon>
        <taxon>Endopterygota</taxon>
        <taxon>Coleoptera</taxon>
        <taxon>Polyphaga</taxon>
        <taxon>Elateriformia</taxon>
        <taxon>Elateroidea</taxon>
        <taxon>Elateridae</taxon>
        <taxon>Agrypninae</taxon>
        <taxon>Pyrophorini</taxon>
        <taxon>Ignelater</taxon>
    </lineage>
</organism>
<keyword evidence="4" id="KW-1185">Reference proteome</keyword>
<dbReference type="OrthoDB" id="10455931at2759"/>
<keyword evidence="2" id="KW-0472">Membrane</keyword>
<feature type="region of interest" description="Disordered" evidence="1">
    <location>
        <begin position="179"/>
        <end position="200"/>
    </location>
</feature>
<proteinExistence type="predicted"/>
<evidence type="ECO:0000256" key="1">
    <source>
        <dbReference type="SAM" id="MobiDB-lite"/>
    </source>
</evidence>
<reference evidence="3" key="1">
    <citation type="submission" date="2019-08" db="EMBL/GenBank/DDBJ databases">
        <title>The genome of the North American firefly Photinus pyralis.</title>
        <authorList>
            <consortium name="Photinus pyralis genome working group"/>
            <person name="Fallon T.R."/>
            <person name="Sander Lower S.E."/>
            <person name="Weng J.-K."/>
        </authorList>
    </citation>
    <scope>NUCLEOTIDE SEQUENCE</scope>
    <source>
        <strain evidence="3">TRF0915ILg1</strain>
        <tissue evidence="3">Whole body</tissue>
    </source>
</reference>
<name>A0A8K0DFC9_IGNLU</name>
<dbReference type="Proteomes" id="UP000801492">
    <property type="component" value="Unassembled WGS sequence"/>
</dbReference>
<dbReference type="EMBL" id="VTPC01001359">
    <property type="protein sequence ID" value="KAF2902238.1"/>
    <property type="molecule type" value="Genomic_DNA"/>
</dbReference>
<sequence length="417" mass="47568">MNQTKPDFKVFVSDEILDFRTLEGKQKGNSSITSSKTFSHNVINFENKSEPPNERQISTLEKFAKTLYNSTSPAHQKLAKRSKQKTRSKTVDPRFRRSRSPSHKITASQSTANLSEISMEQSQTRKKSHSASYLHFSSNRENARIPKNNVGDTDVQESMVAPEQPVSALSSNHEKLQNYENGSVDVKPLHTVTPDNCSRNGDEMEEEMLALDNDECKEEYNASPSPYWNDPRLLEKHSILRKPVGLQRVRSSMTVPIIPRSSSVRSKGVVLCHNCMSYQRDVTEYDADDTVDQYDYSLIAHNPELKQFCIKSEEYSTFALFMALGSITGIFVVSVIGWLIFTHFSWDFGKYFWIGQPSVPEEYGIVVFFKYIGSSAAHGLDFILSKIYRLITLPRSDMLNLNTEGNEPFPVWWQNLM</sequence>
<evidence type="ECO:0000313" key="3">
    <source>
        <dbReference type="EMBL" id="KAF2902238.1"/>
    </source>
</evidence>
<keyword evidence="2" id="KW-0812">Transmembrane</keyword>
<feature type="region of interest" description="Disordered" evidence="1">
    <location>
        <begin position="70"/>
        <end position="129"/>
    </location>
</feature>
<evidence type="ECO:0000256" key="2">
    <source>
        <dbReference type="SAM" id="Phobius"/>
    </source>
</evidence>
<evidence type="ECO:0000313" key="4">
    <source>
        <dbReference type="Proteomes" id="UP000801492"/>
    </source>
</evidence>
<feature type="compositionally biased region" description="Polar residues" evidence="1">
    <location>
        <begin position="103"/>
        <end position="122"/>
    </location>
</feature>
<keyword evidence="2" id="KW-1133">Transmembrane helix</keyword>
<protein>
    <submittedName>
        <fullName evidence="3">Uncharacterized protein</fullName>
    </submittedName>
</protein>
<comment type="caution">
    <text evidence="3">The sequence shown here is derived from an EMBL/GenBank/DDBJ whole genome shotgun (WGS) entry which is preliminary data.</text>
</comment>
<dbReference type="AlphaFoldDB" id="A0A8K0DFC9"/>